<dbReference type="SUPFAM" id="SSF53850">
    <property type="entry name" value="Periplasmic binding protein-like II"/>
    <property type="match status" value="1"/>
</dbReference>
<name>A0A1W2BWN6_9BURK</name>
<keyword evidence="3" id="KW-0675">Receptor</keyword>
<dbReference type="EMBL" id="FWXJ01000016">
    <property type="protein sequence ID" value="SMC77309.1"/>
    <property type="molecule type" value="Genomic_DNA"/>
</dbReference>
<dbReference type="STRING" id="1938817.SAMN06296008_11636"/>
<dbReference type="Gene3D" id="3.40.190.10">
    <property type="entry name" value="Periplasmic binding protein-like II"/>
    <property type="match status" value="1"/>
</dbReference>
<dbReference type="Proteomes" id="UP000192708">
    <property type="component" value="Unassembled WGS sequence"/>
</dbReference>
<dbReference type="AlphaFoldDB" id="A0A1W2BWN6"/>
<reference evidence="3 4" key="1">
    <citation type="submission" date="2017-04" db="EMBL/GenBank/DDBJ databases">
        <authorList>
            <person name="Afonso C.L."/>
            <person name="Miller P.J."/>
            <person name="Scott M.A."/>
            <person name="Spackman E."/>
            <person name="Goraichik I."/>
            <person name="Dimitrov K.M."/>
            <person name="Suarez D.L."/>
            <person name="Swayne D.E."/>
        </authorList>
    </citation>
    <scope>NUCLEOTIDE SEQUENCE [LARGE SCALE GENOMIC DNA]</scope>
    <source>
        <strain evidence="3 4">VK13</strain>
    </source>
</reference>
<dbReference type="OrthoDB" id="8678477at2"/>
<feature type="chain" id="PRO_5012574243" evidence="2">
    <location>
        <begin position="21"/>
        <end position="318"/>
    </location>
</feature>
<dbReference type="Gene3D" id="3.40.190.150">
    <property type="entry name" value="Bordetella uptake gene, domain 1"/>
    <property type="match status" value="1"/>
</dbReference>
<dbReference type="PANTHER" id="PTHR42928">
    <property type="entry name" value="TRICARBOXYLATE-BINDING PROTEIN"/>
    <property type="match status" value="1"/>
</dbReference>
<proteinExistence type="inferred from homology"/>
<dbReference type="CDD" id="cd13578">
    <property type="entry name" value="PBP2_Bug27"/>
    <property type="match status" value="1"/>
</dbReference>
<dbReference type="RefSeq" id="WP_084285498.1">
    <property type="nucleotide sequence ID" value="NZ_FWXJ01000016.1"/>
</dbReference>
<dbReference type="Pfam" id="PF03401">
    <property type="entry name" value="TctC"/>
    <property type="match status" value="1"/>
</dbReference>
<evidence type="ECO:0000313" key="4">
    <source>
        <dbReference type="Proteomes" id="UP000192708"/>
    </source>
</evidence>
<dbReference type="InterPro" id="IPR005064">
    <property type="entry name" value="BUG"/>
</dbReference>
<keyword evidence="4" id="KW-1185">Reference proteome</keyword>
<gene>
    <name evidence="3" type="ORF">SAMN06296008_11636</name>
</gene>
<feature type="signal peptide" evidence="2">
    <location>
        <begin position="1"/>
        <end position="20"/>
    </location>
</feature>
<dbReference type="PANTHER" id="PTHR42928:SF5">
    <property type="entry name" value="BLR1237 PROTEIN"/>
    <property type="match status" value="1"/>
</dbReference>
<protein>
    <submittedName>
        <fullName evidence="3">Tripartite-type tricarboxylate transporter, receptor component TctC</fullName>
    </submittedName>
</protein>
<comment type="similarity">
    <text evidence="1">Belongs to the UPF0065 (bug) family.</text>
</comment>
<organism evidence="3 4">
    <name type="scientific">Polynucleobacter kasalickyi</name>
    <dbReference type="NCBI Taxonomy" id="1938817"/>
    <lineage>
        <taxon>Bacteria</taxon>
        <taxon>Pseudomonadati</taxon>
        <taxon>Pseudomonadota</taxon>
        <taxon>Betaproteobacteria</taxon>
        <taxon>Burkholderiales</taxon>
        <taxon>Burkholderiaceae</taxon>
        <taxon>Polynucleobacter</taxon>
    </lineage>
</organism>
<evidence type="ECO:0000313" key="3">
    <source>
        <dbReference type="EMBL" id="SMC77309.1"/>
    </source>
</evidence>
<evidence type="ECO:0000256" key="2">
    <source>
        <dbReference type="SAM" id="SignalP"/>
    </source>
</evidence>
<sequence length="318" mass="33629">MKKLILILSAFVFTSQICIAQEYPTKPIKIVVPFPPGGGADVLMRPLSKRLSELLGQAIILDNKPGANGNIGADYVAKSAPDGYTLLLGNSSLPISSALYAQLPFDPVKDLTPIALMVNTPSVLVANPKFKAKNITELIELAKSEPGKINYSSAGIGSTPHLGMELLGNLTGTKFTHIPYKGGGPAVSAVLANEVDVLITNTSTVLAQVQAGKLIPLGTTTLKRTPILATVPTIAETVPGFELNTWYGIFGPTGVPKNIVQRINQAFIQCLNTPEIKQQLIALAYDPDPGSAETLGALLKKDNANWANIVKLTGIKAE</sequence>
<dbReference type="PIRSF" id="PIRSF017082">
    <property type="entry name" value="YflP"/>
    <property type="match status" value="1"/>
</dbReference>
<dbReference type="InterPro" id="IPR042100">
    <property type="entry name" value="Bug_dom1"/>
</dbReference>
<keyword evidence="2" id="KW-0732">Signal</keyword>
<accession>A0A1W2BWN6</accession>
<evidence type="ECO:0000256" key="1">
    <source>
        <dbReference type="ARBA" id="ARBA00006987"/>
    </source>
</evidence>